<accession>A0A1T4PV20</accession>
<dbReference type="SMART" id="SM00382">
    <property type="entry name" value="AAA"/>
    <property type="match status" value="1"/>
</dbReference>
<proteinExistence type="predicted"/>
<dbReference type="PANTHER" id="PTHR45772:SF9">
    <property type="entry name" value="CONSERVED COMPONENT OF ABC TRANSPORTER FOR NATURAL AMINO ACIDS"/>
    <property type="match status" value="1"/>
</dbReference>
<evidence type="ECO:0000313" key="6">
    <source>
        <dbReference type="Proteomes" id="UP000190092"/>
    </source>
</evidence>
<evidence type="ECO:0000256" key="3">
    <source>
        <dbReference type="ARBA" id="ARBA00022840"/>
    </source>
</evidence>
<protein>
    <submittedName>
        <fullName evidence="5">ABC-type branched-chain amino acid transport system, ATPase component</fullName>
    </submittedName>
</protein>
<keyword evidence="2" id="KW-0547">Nucleotide-binding</keyword>
<keyword evidence="6" id="KW-1185">Reference proteome</keyword>
<dbReference type="Proteomes" id="UP000190092">
    <property type="component" value="Unassembled WGS sequence"/>
</dbReference>
<dbReference type="GO" id="GO:0005886">
    <property type="term" value="C:plasma membrane"/>
    <property type="evidence" value="ECO:0007669"/>
    <property type="project" value="TreeGrafter"/>
</dbReference>
<dbReference type="InterPro" id="IPR032823">
    <property type="entry name" value="BCA_ABC_TP_C"/>
</dbReference>
<dbReference type="GO" id="GO:0016887">
    <property type="term" value="F:ATP hydrolysis activity"/>
    <property type="evidence" value="ECO:0007669"/>
    <property type="project" value="InterPro"/>
</dbReference>
<reference evidence="6" key="1">
    <citation type="submission" date="2017-02" db="EMBL/GenBank/DDBJ databases">
        <authorList>
            <person name="Varghese N."/>
            <person name="Submissions S."/>
        </authorList>
    </citation>
    <scope>NUCLEOTIDE SEQUENCE [LARGE SCALE GENOMIC DNA]</scope>
    <source>
        <strain evidence="6">ATCC 27094</strain>
    </source>
</reference>
<dbReference type="InterPro" id="IPR003439">
    <property type="entry name" value="ABC_transporter-like_ATP-bd"/>
</dbReference>
<dbReference type="CDD" id="cd03219">
    <property type="entry name" value="ABC_Mj1267_LivG_branched"/>
    <property type="match status" value="1"/>
</dbReference>
<dbReference type="OrthoDB" id="9806149at2"/>
<keyword evidence="3" id="KW-0067">ATP-binding</keyword>
<evidence type="ECO:0000313" key="5">
    <source>
        <dbReference type="EMBL" id="SJZ95353.1"/>
    </source>
</evidence>
<dbReference type="Pfam" id="PF12399">
    <property type="entry name" value="BCA_ABC_TP_C"/>
    <property type="match status" value="1"/>
</dbReference>
<dbReference type="STRING" id="225324.SAMN02745126_03027"/>
<evidence type="ECO:0000256" key="2">
    <source>
        <dbReference type="ARBA" id="ARBA00022741"/>
    </source>
</evidence>
<dbReference type="SUPFAM" id="SSF52540">
    <property type="entry name" value="P-loop containing nucleoside triphosphate hydrolases"/>
    <property type="match status" value="1"/>
</dbReference>
<organism evidence="5 6">
    <name type="scientific">Enhydrobacter aerosaccus</name>
    <dbReference type="NCBI Taxonomy" id="225324"/>
    <lineage>
        <taxon>Bacteria</taxon>
        <taxon>Pseudomonadati</taxon>
        <taxon>Pseudomonadota</taxon>
        <taxon>Alphaproteobacteria</taxon>
        <taxon>Hyphomicrobiales</taxon>
        <taxon>Enhydrobacter</taxon>
    </lineage>
</organism>
<dbReference type="PROSITE" id="PS50893">
    <property type="entry name" value="ABC_TRANSPORTER_2"/>
    <property type="match status" value="1"/>
</dbReference>
<dbReference type="RefSeq" id="WP_085934657.1">
    <property type="nucleotide sequence ID" value="NZ_FUWJ01000002.1"/>
</dbReference>
<gene>
    <name evidence="5" type="ORF">SAMN02745126_03027</name>
</gene>
<dbReference type="GO" id="GO:0005524">
    <property type="term" value="F:ATP binding"/>
    <property type="evidence" value="ECO:0007669"/>
    <property type="project" value="UniProtKB-KW"/>
</dbReference>
<dbReference type="InterPro" id="IPR051120">
    <property type="entry name" value="ABC_AA/LPS_Transport"/>
</dbReference>
<dbReference type="InterPro" id="IPR027417">
    <property type="entry name" value="P-loop_NTPase"/>
</dbReference>
<dbReference type="Pfam" id="PF00005">
    <property type="entry name" value="ABC_tran"/>
    <property type="match status" value="1"/>
</dbReference>
<sequence>MAAASSSSPPRLAVRGLTKRFGGLLAVNGCSFEVEAGSVVGLIGPNGSGKSTVFNLITNLLHADGGEVLHDGVPIGGLSLHKVARRGIGRTFQEVKIFRELDVWENLGLAALGRGLTDWQDRATSLMADFKFSHLKHETGENLSIGQQRLLEVAMQLLVQPGLLLLDEPLAGVHPVVRDTIADIIRDQRRQGRAILLIEHDMRFVMDLSDRVVVMDHGEKIADGPPSEIRANEQVIEALLGASHRPSDQQGEH</sequence>
<keyword evidence="1" id="KW-0813">Transport</keyword>
<evidence type="ECO:0000256" key="1">
    <source>
        <dbReference type="ARBA" id="ARBA00022448"/>
    </source>
</evidence>
<dbReference type="EMBL" id="FUWJ01000002">
    <property type="protein sequence ID" value="SJZ95353.1"/>
    <property type="molecule type" value="Genomic_DNA"/>
</dbReference>
<dbReference type="AlphaFoldDB" id="A0A1T4PV20"/>
<dbReference type="InterPro" id="IPR003593">
    <property type="entry name" value="AAA+_ATPase"/>
</dbReference>
<dbReference type="Gene3D" id="3.40.50.300">
    <property type="entry name" value="P-loop containing nucleotide triphosphate hydrolases"/>
    <property type="match status" value="1"/>
</dbReference>
<feature type="domain" description="ABC transporter" evidence="4">
    <location>
        <begin position="12"/>
        <end position="242"/>
    </location>
</feature>
<name>A0A1T4PV20_9HYPH</name>
<evidence type="ECO:0000259" key="4">
    <source>
        <dbReference type="PROSITE" id="PS50893"/>
    </source>
</evidence>
<dbReference type="PANTHER" id="PTHR45772">
    <property type="entry name" value="CONSERVED COMPONENT OF ABC TRANSPORTER FOR NATURAL AMINO ACIDS-RELATED"/>
    <property type="match status" value="1"/>
</dbReference>